<keyword evidence="8" id="KW-0256">Endoplasmic reticulum</keyword>
<keyword evidence="6 14" id="KW-0349">Heme</keyword>
<evidence type="ECO:0000256" key="14">
    <source>
        <dbReference type="PIRSR" id="PIRSR602401-1"/>
    </source>
</evidence>
<dbReference type="PRINTS" id="PR00463">
    <property type="entry name" value="EP450I"/>
</dbReference>
<protein>
    <recommendedName>
        <fullName evidence="19">Cytochrome P450</fullName>
    </recommendedName>
</protein>
<comment type="cofactor">
    <cofactor evidence="1 14">
        <name>heme</name>
        <dbReference type="ChEBI" id="CHEBI:30413"/>
    </cofactor>
</comment>
<dbReference type="PANTHER" id="PTHR24291:SF189">
    <property type="entry name" value="CYTOCHROME P450 4C3-RELATED"/>
    <property type="match status" value="1"/>
</dbReference>
<keyword evidence="16" id="KW-1133">Transmembrane helix</keyword>
<dbReference type="Gene3D" id="1.10.630.10">
    <property type="entry name" value="Cytochrome P450"/>
    <property type="match status" value="1"/>
</dbReference>
<accession>A0AAV1JE27</accession>
<keyword evidence="16" id="KW-0812">Transmembrane</keyword>
<evidence type="ECO:0000256" key="13">
    <source>
        <dbReference type="ARBA" id="ARBA00023136"/>
    </source>
</evidence>
<keyword evidence="13 16" id="KW-0472">Membrane</keyword>
<dbReference type="GO" id="GO:0004497">
    <property type="term" value="F:monooxygenase activity"/>
    <property type="evidence" value="ECO:0007669"/>
    <property type="project" value="UniProtKB-KW"/>
</dbReference>
<comment type="caution">
    <text evidence="17">The sequence shown here is derived from an EMBL/GenBank/DDBJ whole genome shotgun (WGS) entry which is preliminary data.</text>
</comment>
<name>A0AAV1JE27_9NEOP</name>
<evidence type="ECO:0000256" key="15">
    <source>
        <dbReference type="RuleBase" id="RU000461"/>
    </source>
</evidence>
<evidence type="ECO:0000256" key="1">
    <source>
        <dbReference type="ARBA" id="ARBA00001971"/>
    </source>
</evidence>
<dbReference type="InterPro" id="IPR002401">
    <property type="entry name" value="Cyt_P450_E_grp-I"/>
</dbReference>
<evidence type="ECO:0000256" key="9">
    <source>
        <dbReference type="ARBA" id="ARBA00022848"/>
    </source>
</evidence>
<evidence type="ECO:0000256" key="6">
    <source>
        <dbReference type="ARBA" id="ARBA00022617"/>
    </source>
</evidence>
<comment type="function">
    <text evidence="2">May be involved in the metabolism of insect hormones and in the breakdown of synthetic insecticides.</text>
</comment>
<dbReference type="InterPro" id="IPR036396">
    <property type="entry name" value="Cyt_P450_sf"/>
</dbReference>
<evidence type="ECO:0000313" key="18">
    <source>
        <dbReference type="Proteomes" id="UP001497472"/>
    </source>
</evidence>
<evidence type="ECO:0000256" key="12">
    <source>
        <dbReference type="ARBA" id="ARBA00023033"/>
    </source>
</evidence>
<evidence type="ECO:0000256" key="11">
    <source>
        <dbReference type="ARBA" id="ARBA00023004"/>
    </source>
</evidence>
<dbReference type="SUPFAM" id="SSF48264">
    <property type="entry name" value="Cytochrome P450"/>
    <property type="match status" value="1"/>
</dbReference>
<keyword evidence="12 15" id="KW-0503">Monooxygenase</keyword>
<gene>
    <name evidence="17" type="ORF">LNINA_LOCUS5874</name>
</gene>
<keyword evidence="7 14" id="KW-0479">Metal-binding</keyword>
<evidence type="ECO:0000256" key="10">
    <source>
        <dbReference type="ARBA" id="ARBA00023002"/>
    </source>
</evidence>
<dbReference type="Pfam" id="PF00067">
    <property type="entry name" value="p450"/>
    <property type="match status" value="1"/>
</dbReference>
<dbReference type="PANTHER" id="PTHR24291">
    <property type="entry name" value="CYTOCHROME P450 FAMILY 4"/>
    <property type="match status" value="1"/>
</dbReference>
<dbReference type="PROSITE" id="PS00086">
    <property type="entry name" value="CYTOCHROME_P450"/>
    <property type="match status" value="1"/>
</dbReference>
<evidence type="ECO:0000256" key="3">
    <source>
        <dbReference type="ARBA" id="ARBA00004174"/>
    </source>
</evidence>
<dbReference type="GO" id="GO:0016705">
    <property type="term" value="F:oxidoreductase activity, acting on paired donors, with incorporation or reduction of molecular oxygen"/>
    <property type="evidence" value="ECO:0007669"/>
    <property type="project" value="InterPro"/>
</dbReference>
<evidence type="ECO:0000256" key="7">
    <source>
        <dbReference type="ARBA" id="ARBA00022723"/>
    </source>
</evidence>
<evidence type="ECO:0000313" key="17">
    <source>
        <dbReference type="EMBL" id="CAK1546289.1"/>
    </source>
</evidence>
<feature type="binding site" description="axial binding residue" evidence="14">
    <location>
        <position position="427"/>
    </location>
    <ligand>
        <name>heme</name>
        <dbReference type="ChEBI" id="CHEBI:30413"/>
    </ligand>
    <ligandPart>
        <name>Fe</name>
        <dbReference type="ChEBI" id="CHEBI:18248"/>
    </ligandPart>
</feature>
<evidence type="ECO:0000256" key="16">
    <source>
        <dbReference type="SAM" id="Phobius"/>
    </source>
</evidence>
<organism evidence="17 18">
    <name type="scientific">Leptosia nina</name>
    <dbReference type="NCBI Taxonomy" id="320188"/>
    <lineage>
        <taxon>Eukaryota</taxon>
        <taxon>Metazoa</taxon>
        <taxon>Ecdysozoa</taxon>
        <taxon>Arthropoda</taxon>
        <taxon>Hexapoda</taxon>
        <taxon>Insecta</taxon>
        <taxon>Pterygota</taxon>
        <taxon>Neoptera</taxon>
        <taxon>Endopterygota</taxon>
        <taxon>Lepidoptera</taxon>
        <taxon>Glossata</taxon>
        <taxon>Ditrysia</taxon>
        <taxon>Papilionoidea</taxon>
        <taxon>Pieridae</taxon>
        <taxon>Pierinae</taxon>
        <taxon>Leptosia</taxon>
    </lineage>
</organism>
<dbReference type="InterPro" id="IPR001128">
    <property type="entry name" value="Cyt_P450"/>
</dbReference>
<dbReference type="GO" id="GO:0005789">
    <property type="term" value="C:endoplasmic reticulum membrane"/>
    <property type="evidence" value="ECO:0007669"/>
    <property type="project" value="UniProtKB-SubCell"/>
</dbReference>
<feature type="transmembrane region" description="Helical" evidence="16">
    <location>
        <begin position="13"/>
        <end position="34"/>
    </location>
</feature>
<dbReference type="GO" id="GO:0005506">
    <property type="term" value="F:iron ion binding"/>
    <property type="evidence" value="ECO:0007669"/>
    <property type="project" value="InterPro"/>
</dbReference>
<evidence type="ECO:0000256" key="5">
    <source>
        <dbReference type="ARBA" id="ARBA00010617"/>
    </source>
</evidence>
<dbReference type="AlphaFoldDB" id="A0AAV1JE27"/>
<proteinExistence type="inferred from homology"/>
<dbReference type="PRINTS" id="PR00385">
    <property type="entry name" value="P450"/>
</dbReference>
<keyword evidence="18" id="KW-1185">Reference proteome</keyword>
<evidence type="ECO:0000256" key="8">
    <source>
        <dbReference type="ARBA" id="ARBA00022824"/>
    </source>
</evidence>
<dbReference type="EMBL" id="CAVLEF010000007">
    <property type="protein sequence ID" value="CAK1546289.1"/>
    <property type="molecule type" value="Genomic_DNA"/>
</dbReference>
<dbReference type="GO" id="GO:0020037">
    <property type="term" value="F:heme binding"/>
    <property type="evidence" value="ECO:0007669"/>
    <property type="project" value="InterPro"/>
</dbReference>
<sequence>MWFRYKRRRFYELASRIPAVPGLIPLVLMLQFSYNTSDLIFELIKKFSAYAFKNGGIIRLFTGPKLYVGITNPEDTEYILKYCLEKENIVNFLKSIVGNAAVFAPVSYWTPRRKILVPTFSLKIVYSFFDVITEQSNELVDILGSDKRIGTGQFSVWNYMSAFTLNSLTETALGVKVTGQRTDNPVIKAVLDIFHLLTHRMFHIWLWPDCIYKFTSQHADFKESVRILYKLTDEIIQKKRTELRDLDLEEYNNQASGSTRCFLEHLMLLSGKDSGLSDVELRDEISLLLLAGTDTSAVAICNTLKLLAMYPKVQEDIYIELMDVLGDSNRKLNRSDLKDLKYLNMVVKESLRLFPPVPIIVRKVCEETVLPSGVILPNNTAVIVFVWGVNRDPNYWGPDAHCFRPERYLSDEKSSLITTFSLGTRNCVGYQFALLVIKIALTTILRRYKIVGTEEPSAIPNLNSTFSIMLRDKENYQISLEKR</sequence>
<dbReference type="InterPro" id="IPR050196">
    <property type="entry name" value="Cytochrome_P450_Monoox"/>
</dbReference>
<keyword evidence="9" id="KW-0492">Microsome</keyword>
<evidence type="ECO:0008006" key="19">
    <source>
        <dbReference type="Google" id="ProtNLM"/>
    </source>
</evidence>
<keyword evidence="10 15" id="KW-0560">Oxidoreductase</keyword>
<comment type="subcellular location">
    <subcellularLocation>
        <location evidence="4">Endoplasmic reticulum membrane</location>
        <topology evidence="4">Peripheral membrane protein</topology>
    </subcellularLocation>
    <subcellularLocation>
        <location evidence="3">Microsome membrane</location>
        <topology evidence="3">Peripheral membrane protein</topology>
    </subcellularLocation>
</comment>
<reference evidence="17 18" key="1">
    <citation type="submission" date="2023-11" db="EMBL/GenBank/DDBJ databases">
        <authorList>
            <person name="Okamura Y."/>
        </authorList>
    </citation>
    <scope>NUCLEOTIDE SEQUENCE [LARGE SCALE GENOMIC DNA]</scope>
</reference>
<comment type="similarity">
    <text evidence="5 15">Belongs to the cytochrome P450 family.</text>
</comment>
<evidence type="ECO:0000256" key="2">
    <source>
        <dbReference type="ARBA" id="ARBA00003690"/>
    </source>
</evidence>
<dbReference type="InterPro" id="IPR017972">
    <property type="entry name" value="Cyt_P450_CS"/>
</dbReference>
<keyword evidence="11 14" id="KW-0408">Iron</keyword>
<evidence type="ECO:0000256" key="4">
    <source>
        <dbReference type="ARBA" id="ARBA00004406"/>
    </source>
</evidence>
<dbReference type="Proteomes" id="UP001497472">
    <property type="component" value="Unassembled WGS sequence"/>
</dbReference>